<proteinExistence type="predicted"/>
<name>A0A4Y7KG29_PAPSO</name>
<evidence type="ECO:0000313" key="1">
    <source>
        <dbReference type="EMBL" id="RZC71332.1"/>
    </source>
</evidence>
<evidence type="ECO:0000313" key="2">
    <source>
        <dbReference type="Proteomes" id="UP000316621"/>
    </source>
</evidence>
<protein>
    <submittedName>
        <fullName evidence="1">Uncharacterized protein</fullName>
    </submittedName>
</protein>
<dbReference type="EMBL" id="CM010721">
    <property type="protein sequence ID" value="RZC71332.1"/>
    <property type="molecule type" value="Genomic_DNA"/>
</dbReference>
<dbReference type="Gramene" id="RZC71332">
    <property type="protein sequence ID" value="RZC71332"/>
    <property type="gene ID" value="C5167_034503"/>
</dbReference>
<reference evidence="1 2" key="1">
    <citation type="journal article" date="2018" name="Science">
        <title>The opium poppy genome and morphinan production.</title>
        <authorList>
            <person name="Guo L."/>
            <person name="Winzer T."/>
            <person name="Yang X."/>
            <person name="Li Y."/>
            <person name="Ning Z."/>
            <person name="He Z."/>
            <person name="Teodor R."/>
            <person name="Lu Y."/>
            <person name="Bowser T.A."/>
            <person name="Graham I.A."/>
            <person name="Ye K."/>
        </authorList>
    </citation>
    <scope>NUCLEOTIDE SEQUENCE [LARGE SCALE GENOMIC DNA]</scope>
    <source>
        <strain evidence="2">cv. HN1</strain>
        <tissue evidence="1">Leaves</tissue>
    </source>
</reference>
<gene>
    <name evidence="1" type="ORF">C5167_034503</name>
</gene>
<accession>A0A4Y7KG29</accession>
<sequence length="157" mass="18063">MEEKGNYVTISGGGRHNATIKVFMVNASQQWFRWTICRGVDPDDKSHVELMQSSVILGLMDLTLTATHTLMLDPGYNLLSYNNQDVFILCTVLLRQVNGMPHEGHQIVVHRNKMEFTIAMGFRYFPYNQALGGHRSSYSSDKINQKKYRSCCRWINK</sequence>
<dbReference type="Proteomes" id="UP000316621">
    <property type="component" value="Chromosome 7"/>
</dbReference>
<keyword evidence="2" id="KW-1185">Reference proteome</keyword>
<organism evidence="1 2">
    <name type="scientific">Papaver somniferum</name>
    <name type="common">Opium poppy</name>
    <dbReference type="NCBI Taxonomy" id="3469"/>
    <lineage>
        <taxon>Eukaryota</taxon>
        <taxon>Viridiplantae</taxon>
        <taxon>Streptophyta</taxon>
        <taxon>Embryophyta</taxon>
        <taxon>Tracheophyta</taxon>
        <taxon>Spermatophyta</taxon>
        <taxon>Magnoliopsida</taxon>
        <taxon>Ranunculales</taxon>
        <taxon>Papaveraceae</taxon>
        <taxon>Papaveroideae</taxon>
        <taxon>Papaver</taxon>
    </lineage>
</organism>
<dbReference type="AlphaFoldDB" id="A0A4Y7KG29"/>